<dbReference type="EMBL" id="SHNP01000004">
    <property type="protein sequence ID" value="MCX2974200.1"/>
    <property type="molecule type" value="Genomic_DNA"/>
</dbReference>
<sequence length="372" mass="40465">MFLQLNRLMVLMQAFALFLLMAQFASAGSIGGGNFGRCEMLQSEATQVCEGKGKKRSCEVIDSYCGSSGNDGSCSCLPDCESQGNCCADYAPVCAQDFGDCQSDSDQIAFLHLGGMCSTQWDYPGESDRLADVSGISGNAAAVEIKAVQTENAGTQVAAKTLTRYLDHCCTDSNSCVIYNYSNGDNVLGYALDRMATQDEVCTGKGKRRVCERSLSWNIIEVRTSAGAGGGSELSNWGSVADLFACDLASELSPSKVRNLYNHSNTQGVPIRHIGGFLDEVGSDDGTLNAGWWLLPWHSDGAVAFHSAGARNSTVEWCSDLWFPPLWCNREDICDSRYGSLYQGHEMAFCGREFRNSDHYDQKMEFIEQMGQ</sequence>
<keyword evidence="1" id="KW-1015">Disulfide bond</keyword>
<reference evidence="4" key="1">
    <citation type="submission" date="2019-02" db="EMBL/GenBank/DDBJ databases">
        <authorList>
            <person name="Li S.-H."/>
        </authorList>
    </citation>
    <scope>NUCLEOTIDE SEQUENCE</scope>
    <source>
        <strain evidence="4">IMCC8485</strain>
    </source>
</reference>
<name>A0ABT3SW31_9GAMM</name>
<feature type="signal peptide" evidence="2">
    <location>
        <begin position="1"/>
        <end position="27"/>
    </location>
</feature>
<keyword evidence="5" id="KW-1185">Reference proteome</keyword>
<gene>
    <name evidence="4" type="ORF">EYC87_11460</name>
</gene>
<dbReference type="PROSITE" id="PS00524">
    <property type="entry name" value="SMB_1"/>
    <property type="match status" value="1"/>
</dbReference>
<protein>
    <recommendedName>
        <fullName evidence="3">SMB domain-containing protein</fullName>
    </recommendedName>
</protein>
<evidence type="ECO:0000313" key="4">
    <source>
        <dbReference type="EMBL" id="MCX2974200.1"/>
    </source>
</evidence>
<evidence type="ECO:0000313" key="5">
    <source>
        <dbReference type="Proteomes" id="UP001143307"/>
    </source>
</evidence>
<evidence type="ECO:0000256" key="2">
    <source>
        <dbReference type="SAM" id="SignalP"/>
    </source>
</evidence>
<feature type="domain" description="SMB" evidence="3">
    <location>
        <begin position="54"/>
        <end position="98"/>
    </location>
</feature>
<comment type="caution">
    <text evidence="4">The sequence shown here is derived from an EMBL/GenBank/DDBJ whole genome shotgun (WGS) entry which is preliminary data.</text>
</comment>
<evidence type="ECO:0000259" key="3">
    <source>
        <dbReference type="PROSITE" id="PS50958"/>
    </source>
</evidence>
<dbReference type="PROSITE" id="PS50958">
    <property type="entry name" value="SMB_2"/>
    <property type="match status" value="1"/>
</dbReference>
<organism evidence="4 5">
    <name type="scientific">Candidatus Seongchinamella marina</name>
    <dbReference type="NCBI Taxonomy" id="2518990"/>
    <lineage>
        <taxon>Bacteria</taxon>
        <taxon>Pseudomonadati</taxon>
        <taxon>Pseudomonadota</taxon>
        <taxon>Gammaproteobacteria</taxon>
        <taxon>Cellvibrionales</taxon>
        <taxon>Halieaceae</taxon>
        <taxon>Seongchinamella</taxon>
    </lineage>
</organism>
<accession>A0ABT3SW31</accession>
<evidence type="ECO:0000256" key="1">
    <source>
        <dbReference type="ARBA" id="ARBA00023157"/>
    </source>
</evidence>
<feature type="chain" id="PRO_5045170975" description="SMB domain-containing protein" evidence="2">
    <location>
        <begin position="28"/>
        <end position="372"/>
    </location>
</feature>
<dbReference type="RefSeq" id="WP_279253002.1">
    <property type="nucleotide sequence ID" value="NZ_SHNP01000004.1"/>
</dbReference>
<dbReference type="Proteomes" id="UP001143307">
    <property type="component" value="Unassembled WGS sequence"/>
</dbReference>
<proteinExistence type="predicted"/>
<dbReference type="InterPro" id="IPR001212">
    <property type="entry name" value="Somatomedin_B_dom"/>
</dbReference>
<keyword evidence="2" id="KW-0732">Signal</keyword>